<dbReference type="Pfam" id="PF09344">
    <property type="entry name" value="Cas_CT1975"/>
    <property type="match status" value="1"/>
</dbReference>
<organism evidence="1 2">
    <name type="scientific">Streptosporangium minutum</name>
    <dbReference type="NCBI Taxonomy" id="569862"/>
    <lineage>
        <taxon>Bacteria</taxon>
        <taxon>Bacillati</taxon>
        <taxon>Actinomycetota</taxon>
        <taxon>Actinomycetes</taxon>
        <taxon>Streptosporangiales</taxon>
        <taxon>Streptosporangiaceae</taxon>
        <taxon>Streptosporangium</taxon>
    </lineage>
</organism>
<dbReference type="NCBIfam" id="TIGR01869">
    <property type="entry name" value="casC_Cse4"/>
    <property type="match status" value="1"/>
</dbReference>
<dbReference type="InterPro" id="IPR010148">
    <property type="entry name" value="CRISPR-assoc_prot_CT1975"/>
</dbReference>
<sequence>MTTTPRYLDVHVLQTVPFANLNRDDLGSPKSLVYGGATRTRVSSQCWKRVVRLDVERAIGDPAVRTRRVPAEVAARLQDRGWTEDAALAAGAQIALSANKKEGLKLEDKGGTSVLLYLPKAALDALGDLAEQHREAIEQTVGVKKPKSVLPVEEVAAVLSERNGVINLFGRMLAELPGAGVDGVVQVAHAFTTHEVAPEIDFFTAVDDCLPEDAVGSGHMNSAEFSAGVFYRYASLDLNGLSKNLDGDAAMARELTGEFLRAFVSSLPTGKQTSSAANTLPDLVHVVVRSDRPISFAAAFEAPVRPEHGIAAPSRRQLAHHAGRLEKLWGTTGVVHRGYACVDDKPLDGLGAPVDSFAELIDGAVTAAHRETSA</sequence>
<name>A0A243RY29_9ACTN</name>
<dbReference type="EMBL" id="NGFP01000001">
    <property type="protein sequence ID" value="OUD00103.1"/>
    <property type="molecule type" value="Genomic_DNA"/>
</dbReference>
<dbReference type="Proteomes" id="UP000194761">
    <property type="component" value="Unassembled WGS sequence"/>
</dbReference>
<comment type="caution">
    <text evidence="1">The sequence shown here is derived from an EMBL/GenBank/DDBJ whole genome shotgun (WGS) entry which is preliminary data.</text>
</comment>
<evidence type="ECO:0000313" key="2">
    <source>
        <dbReference type="Proteomes" id="UP000194761"/>
    </source>
</evidence>
<dbReference type="RefSeq" id="WP_086566449.1">
    <property type="nucleotide sequence ID" value="NZ_NGFP01000001.1"/>
</dbReference>
<keyword evidence="2" id="KW-1185">Reference proteome</keyword>
<evidence type="ECO:0000313" key="1">
    <source>
        <dbReference type="EMBL" id="OUD00103.1"/>
    </source>
</evidence>
<proteinExistence type="predicted"/>
<accession>A0A243RY29</accession>
<reference evidence="1 2" key="1">
    <citation type="submission" date="2017-05" db="EMBL/GenBank/DDBJ databases">
        <title>Biotechnological potential of actinobacteria isolated from South African environments.</title>
        <authorList>
            <person name="Le Roes-Hill M."/>
            <person name="Prins A."/>
            <person name="Durrell K.A."/>
        </authorList>
    </citation>
    <scope>NUCLEOTIDE SEQUENCE [LARGE SCALE GENOMIC DNA]</scope>
    <source>
        <strain evidence="1">M26</strain>
    </source>
</reference>
<dbReference type="AlphaFoldDB" id="A0A243RY29"/>
<gene>
    <name evidence="1" type="ORF">CA984_00235</name>
</gene>
<protein>
    <submittedName>
        <fullName evidence="1">Type I-E CRISPR-associated protein Cas7/Cse4/CasC</fullName>
    </submittedName>
</protein>